<evidence type="ECO:0000256" key="1">
    <source>
        <dbReference type="ARBA" id="ARBA00022729"/>
    </source>
</evidence>
<keyword evidence="1 6" id="KW-0732">Signal</keyword>
<evidence type="ECO:0000313" key="8">
    <source>
        <dbReference type="Proteomes" id="UP000656881"/>
    </source>
</evidence>
<evidence type="ECO:0000256" key="4">
    <source>
        <dbReference type="ARBA" id="ARBA00023180"/>
    </source>
</evidence>
<reference evidence="8" key="1">
    <citation type="journal article" date="2019" name="Int. J. Syst. Evol. Microbiol.">
        <title>The Global Catalogue of Microorganisms (GCM) 10K type strain sequencing project: providing services to taxonomists for standard genome sequencing and annotation.</title>
        <authorList>
            <consortium name="The Broad Institute Genomics Platform"/>
            <consortium name="The Broad Institute Genome Sequencing Center for Infectious Disease"/>
            <person name="Wu L."/>
            <person name="Ma J."/>
        </authorList>
    </citation>
    <scope>NUCLEOTIDE SEQUENCE [LARGE SCALE GENOMIC DNA]</scope>
    <source>
        <strain evidence="8">CGMCC 4.7349</strain>
    </source>
</reference>
<proteinExistence type="predicted"/>
<keyword evidence="8" id="KW-1185">Reference proteome</keyword>
<protein>
    <recommendedName>
        <fullName evidence="9">Integrin-like protein</fullName>
    </recommendedName>
</protein>
<evidence type="ECO:0000256" key="6">
    <source>
        <dbReference type="SAM" id="SignalP"/>
    </source>
</evidence>
<keyword evidence="4" id="KW-0325">Glycoprotein</keyword>
<keyword evidence="3" id="KW-0378">Hydrolase</keyword>
<evidence type="ECO:0000313" key="7">
    <source>
        <dbReference type="EMBL" id="GGO42801.1"/>
    </source>
</evidence>
<dbReference type="RefSeq" id="WP_189173983.1">
    <property type="nucleotide sequence ID" value="NZ_BMNG01000005.1"/>
</dbReference>
<feature type="chain" id="PRO_5046378448" description="Integrin-like protein" evidence="6">
    <location>
        <begin position="29"/>
        <end position="451"/>
    </location>
</feature>
<dbReference type="InterPro" id="IPR013517">
    <property type="entry name" value="FG-GAP"/>
</dbReference>
<dbReference type="InterPro" id="IPR028994">
    <property type="entry name" value="Integrin_alpha_N"/>
</dbReference>
<dbReference type="Pfam" id="PF01839">
    <property type="entry name" value="FG-GAP"/>
    <property type="match status" value="3"/>
</dbReference>
<dbReference type="Gene3D" id="2.130.10.130">
    <property type="entry name" value="Integrin alpha, N-terminal"/>
    <property type="match status" value="3"/>
</dbReference>
<gene>
    <name evidence="7" type="ORF">GCM10012286_25120</name>
</gene>
<evidence type="ECO:0008006" key="9">
    <source>
        <dbReference type="Google" id="ProtNLM"/>
    </source>
</evidence>
<organism evidence="7 8">
    <name type="scientific">Streptomyces lasiicapitis</name>
    <dbReference type="NCBI Taxonomy" id="1923961"/>
    <lineage>
        <taxon>Bacteria</taxon>
        <taxon>Bacillati</taxon>
        <taxon>Actinomycetota</taxon>
        <taxon>Actinomycetes</taxon>
        <taxon>Kitasatosporales</taxon>
        <taxon>Streptomycetaceae</taxon>
        <taxon>Streptomyces</taxon>
    </lineage>
</organism>
<dbReference type="SMART" id="SM00191">
    <property type="entry name" value="Int_alpha"/>
    <property type="match status" value="5"/>
</dbReference>
<sequence>MRLRTTALLTTTLTAVALVPLVTTAATAAPSAPSKYADDFDGDGYRDYASDESSDGNKGGSVRVTFGTATGPGTRSQVVDQDSPGVPGADERGDSWAEGPRVAADFDRDGYGDLAVSAVGEKVGRNRGQGAVTVLWGSPTGLSGGTTVPNKAPGAQKSFGGSLATGDFTGDGRPDIAATNGGAVHVYKGGISRTGVGSSVQRLAKRGLTPDDLIAGKVTKDSATDLVVVGQVIQDWKEVGDAWFVKGGRTLKPGATRHLGPYADSADGVIADFDKNGYGDIAIGNYSDSKHKGAVTVWRGGRNGPGAATRITQGTSGVAGAPEKGDRFGGSVSAGDTNRDGYQDLAIGVGDEDIDRKSNAGGVHVLRGGAGGLKGTGSKWFARDSAGVPGALSESGRFGSTVRLRDSDRDGYADLYVDASSDPVRLPGSASGIKGRGASWVDYGIVGGILQ</sequence>
<evidence type="ECO:0000256" key="3">
    <source>
        <dbReference type="ARBA" id="ARBA00022801"/>
    </source>
</evidence>
<accession>A0ABQ2LSZ5</accession>
<comment type="caution">
    <text evidence="7">The sequence shown here is derived from an EMBL/GenBank/DDBJ whole genome shotgun (WGS) entry which is preliminary data.</text>
</comment>
<dbReference type="PANTHER" id="PTHR23221">
    <property type="entry name" value="GLYCOSYLPHOSPHATIDYLINOSITOL PHOSPHOLIPASE D"/>
    <property type="match status" value="1"/>
</dbReference>
<evidence type="ECO:0000256" key="2">
    <source>
        <dbReference type="ARBA" id="ARBA00022737"/>
    </source>
</evidence>
<name>A0ABQ2LSZ5_9ACTN</name>
<feature type="region of interest" description="Disordered" evidence="5">
    <location>
        <begin position="28"/>
        <end position="98"/>
    </location>
</feature>
<keyword evidence="2" id="KW-0677">Repeat</keyword>
<dbReference type="PANTHER" id="PTHR23221:SF7">
    <property type="entry name" value="PHOSPHATIDYLINOSITOL-GLYCAN-SPECIFIC PHOSPHOLIPASE D"/>
    <property type="match status" value="1"/>
</dbReference>
<feature type="signal peptide" evidence="6">
    <location>
        <begin position="1"/>
        <end position="28"/>
    </location>
</feature>
<dbReference type="EMBL" id="BMNG01000005">
    <property type="protein sequence ID" value="GGO42801.1"/>
    <property type="molecule type" value="Genomic_DNA"/>
</dbReference>
<dbReference type="SUPFAM" id="SSF69318">
    <property type="entry name" value="Integrin alpha N-terminal domain"/>
    <property type="match status" value="1"/>
</dbReference>
<dbReference type="Proteomes" id="UP000656881">
    <property type="component" value="Unassembled WGS sequence"/>
</dbReference>
<evidence type="ECO:0000256" key="5">
    <source>
        <dbReference type="SAM" id="MobiDB-lite"/>
    </source>
</evidence>
<feature type="compositionally biased region" description="Polar residues" evidence="5">
    <location>
        <begin position="67"/>
        <end position="80"/>
    </location>
</feature>
<dbReference type="InterPro" id="IPR013519">
    <property type="entry name" value="Int_alpha_beta-p"/>
</dbReference>